<sequence>MSSSIVVGFLALAGGERVRTVKAGSTTAIYHCVYNTTIQTTSGVLFPASLRVYSPYKDVALPDNTVAFVIAKASIPASVPGETILLEAVRAVAVPGDPADDDYESRVPDFPHPVIIGLGLVSTPPRVLSDGSSKAFAVVSSDYVRDSRLETSVW</sequence>
<dbReference type="AlphaFoldDB" id="A0A0C9ZVV1"/>
<evidence type="ECO:0000313" key="2">
    <source>
        <dbReference type="Proteomes" id="UP000054018"/>
    </source>
</evidence>
<evidence type="ECO:0000313" key="1">
    <source>
        <dbReference type="EMBL" id="KIK30164.1"/>
    </source>
</evidence>
<dbReference type="EMBL" id="KN833687">
    <property type="protein sequence ID" value="KIK30164.1"/>
    <property type="molecule type" value="Genomic_DNA"/>
</dbReference>
<proteinExistence type="predicted"/>
<dbReference type="OrthoDB" id="3258371at2759"/>
<reference evidence="2" key="2">
    <citation type="submission" date="2015-01" db="EMBL/GenBank/DDBJ databases">
        <title>Evolutionary Origins and Diversification of the Mycorrhizal Mutualists.</title>
        <authorList>
            <consortium name="DOE Joint Genome Institute"/>
            <consortium name="Mycorrhizal Genomics Consortium"/>
            <person name="Kohler A."/>
            <person name="Kuo A."/>
            <person name="Nagy L.G."/>
            <person name="Floudas D."/>
            <person name="Copeland A."/>
            <person name="Barry K.W."/>
            <person name="Cichocki N."/>
            <person name="Veneault-Fourrey C."/>
            <person name="LaButti K."/>
            <person name="Lindquist E.A."/>
            <person name="Lipzen A."/>
            <person name="Lundell T."/>
            <person name="Morin E."/>
            <person name="Murat C."/>
            <person name="Riley R."/>
            <person name="Ohm R."/>
            <person name="Sun H."/>
            <person name="Tunlid A."/>
            <person name="Henrissat B."/>
            <person name="Grigoriev I.V."/>
            <person name="Hibbett D.S."/>
            <person name="Martin F."/>
        </authorList>
    </citation>
    <scope>NUCLEOTIDE SEQUENCE [LARGE SCALE GENOMIC DNA]</scope>
    <source>
        <strain evidence="2">441</strain>
    </source>
</reference>
<accession>A0A0C9ZVV1</accession>
<keyword evidence="2" id="KW-1185">Reference proteome</keyword>
<dbReference type="HOGENOM" id="CLU_138689_0_0_1"/>
<name>A0A0C9ZVV1_9AGAM</name>
<organism evidence="1 2">
    <name type="scientific">Pisolithus microcarpus 441</name>
    <dbReference type="NCBI Taxonomy" id="765257"/>
    <lineage>
        <taxon>Eukaryota</taxon>
        <taxon>Fungi</taxon>
        <taxon>Dikarya</taxon>
        <taxon>Basidiomycota</taxon>
        <taxon>Agaricomycotina</taxon>
        <taxon>Agaricomycetes</taxon>
        <taxon>Agaricomycetidae</taxon>
        <taxon>Boletales</taxon>
        <taxon>Sclerodermatineae</taxon>
        <taxon>Pisolithaceae</taxon>
        <taxon>Pisolithus</taxon>
    </lineage>
</organism>
<reference evidence="1 2" key="1">
    <citation type="submission" date="2014-04" db="EMBL/GenBank/DDBJ databases">
        <authorList>
            <consortium name="DOE Joint Genome Institute"/>
            <person name="Kuo A."/>
            <person name="Kohler A."/>
            <person name="Costa M.D."/>
            <person name="Nagy L.G."/>
            <person name="Floudas D."/>
            <person name="Copeland A."/>
            <person name="Barry K.W."/>
            <person name="Cichocki N."/>
            <person name="Veneault-Fourrey C."/>
            <person name="LaButti K."/>
            <person name="Lindquist E.A."/>
            <person name="Lipzen A."/>
            <person name="Lundell T."/>
            <person name="Morin E."/>
            <person name="Murat C."/>
            <person name="Sun H."/>
            <person name="Tunlid A."/>
            <person name="Henrissat B."/>
            <person name="Grigoriev I.V."/>
            <person name="Hibbett D.S."/>
            <person name="Martin F."/>
            <person name="Nordberg H.P."/>
            <person name="Cantor M.N."/>
            <person name="Hua S.X."/>
        </authorList>
    </citation>
    <scope>NUCLEOTIDE SEQUENCE [LARGE SCALE GENOMIC DNA]</scope>
    <source>
        <strain evidence="1 2">441</strain>
    </source>
</reference>
<dbReference type="Proteomes" id="UP000054018">
    <property type="component" value="Unassembled WGS sequence"/>
</dbReference>
<protein>
    <submittedName>
        <fullName evidence="1">Uncharacterized protein</fullName>
    </submittedName>
</protein>
<gene>
    <name evidence="1" type="ORF">PISMIDRAFT_88109</name>
</gene>